<evidence type="ECO:0000256" key="5">
    <source>
        <dbReference type="ARBA" id="ARBA00022679"/>
    </source>
</evidence>
<feature type="binding site" evidence="15">
    <location>
        <begin position="43"/>
        <end position="44"/>
    </location>
    <ligand>
        <name>NAD(+)</name>
        <dbReference type="ChEBI" id="CHEBI:57540"/>
    </ligand>
</feature>
<dbReference type="PANTHER" id="PTHR45790">
    <property type="entry name" value="SIROHEME SYNTHASE-RELATED"/>
    <property type="match status" value="1"/>
</dbReference>
<dbReference type="Gene3D" id="3.40.50.720">
    <property type="entry name" value="NAD(P)-binding Rossmann-like Domain"/>
    <property type="match status" value="1"/>
</dbReference>
<dbReference type="EC" id="4.99.1.4" evidence="15"/>
<evidence type="ECO:0000256" key="10">
    <source>
        <dbReference type="ARBA" id="ARBA00023244"/>
    </source>
</evidence>
<feature type="binding site" evidence="15">
    <location>
        <position position="399"/>
    </location>
    <ligand>
        <name>S-adenosyl-L-methionine</name>
        <dbReference type="ChEBI" id="CHEBI:59789"/>
    </ligand>
</feature>
<dbReference type="Proteomes" id="UP000323886">
    <property type="component" value="Unassembled WGS sequence"/>
</dbReference>
<keyword evidence="5 15" id="KW-0808">Transferase</keyword>
<feature type="binding site" evidence="15">
    <location>
        <begin position="317"/>
        <end position="319"/>
    </location>
    <ligand>
        <name>S-adenosyl-L-methionine</name>
        <dbReference type="ChEBI" id="CHEBI:59789"/>
    </ligand>
</feature>
<evidence type="ECO:0000313" key="21">
    <source>
        <dbReference type="EMBL" id="KAA5602412.1"/>
    </source>
</evidence>
<comment type="catalytic activity">
    <reaction evidence="13 15">
        <text>precorrin-2 + NAD(+) = sirohydrochlorin + NADH + 2 H(+)</text>
        <dbReference type="Rhea" id="RHEA:15613"/>
        <dbReference type="ChEBI" id="CHEBI:15378"/>
        <dbReference type="ChEBI" id="CHEBI:57540"/>
        <dbReference type="ChEBI" id="CHEBI:57945"/>
        <dbReference type="ChEBI" id="CHEBI:58351"/>
        <dbReference type="ChEBI" id="CHEBI:58827"/>
        <dbReference type="EC" id="1.3.1.76"/>
    </reaction>
</comment>
<evidence type="ECO:0000256" key="7">
    <source>
        <dbReference type="ARBA" id="ARBA00023002"/>
    </source>
</evidence>
<evidence type="ECO:0000259" key="18">
    <source>
        <dbReference type="Pfam" id="PF00590"/>
    </source>
</evidence>
<dbReference type="InterPro" id="IPR000878">
    <property type="entry name" value="4pyrrol_Mease"/>
</dbReference>
<dbReference type="NCBIfam" id="TIGR01470">
    <property type="entry name" value="cysG_Nterm"/>
    <property type="match status" value="1"/>
</dbReference>
<evidence type="ECO:0000259" key="20">
    <source>
        <dbReference type="Pfam" id="PF14824"/>
    </source>
</evidence>
<evidence type="ECO:0000256" key="9">
    <source>
        <dbReference type="ARBA" id="ARBA00023239"/>
    </source>
</evidence>
<dbReference type="SUPFAM" id="SSF53790">
    <property type="entry name" value="Tetrapyrrole methylase"/>
    <property type="match status" value="1"/>
</dbReference>
<dbReference type="Pfam" id="PF14824">
    <property type="entry name" value="Sirohm_synth_M"/>
    <property type="match status" value="1"/>
</dbReference>
<accession>A0A5M6I2L3</accession>
<dbReference type="InterPro" id="IPR012409">
    <property type="entry name" value="Sirohaem_synth"/>
</dbReference>
<dbReference type="UniPathway" id="UPA00262">
    <property type="reaction ID" value="UER00211"/>
</dbReference>
<dbReference type="Pfam" id="PF13241">
    <property type="entry name" value="NAD_binding_7"/>
    <property type="match status" value="1"/>
</dbReference>
<dbReference type="Gene3D" id="3.40.1010.10">
    <property type="entry name" value="Cobalt-precorrin-4 Transmethylase, Domain 1"/>
    <property type="match status" value="1"/>
</dbReference>
<keyword evidence="7 15" id="KW-0560">Oxidoreductase</keyword>
<comment type="caution">
    <text evidence="15">Lacks conserved residue(s) required for the propagation of feature annotation.</text>
</comment>
<dbReference type="Gene3D" id="1.10.8.210">
    <property type="entry name" value="Sirohaem synthase, dimerisation domain"/>
    <property type="match status" value="1"/>
</dbReference>
<dbReference type="EMBL" id="VWPL01000007">
    <property type="protein sequence ID" value="KAA5602412.1"/>
    <property type="molecule type" value="Genomic_DNA"/>
</dbReference>
<evidence type="ECO:0000256" key="13">
    <source>
        <dbReference type="ARBA" id="ARBA00047561"/>
    </source>
</evidence>
<comment type="pathway">
    <text evidence="15">Cofactor biosynthesis; adenosylcobalamin biosynthesis; sirohydrochlorin from precorrin-2: step 1/1.</text>
</comment>
<feature type="region of interest" description="Uroporphyrinogen-III C-methyltransferase" evidence="15">
    <location>
        <begin position="232"/>
        <end position="500"/>
    </location>
</feature>
<dbReference type="Gene3D" id="3.30.950.10">
    <property type="entry name" value="Methyltransferase, Cobalt-precorrin-4 Transmethylase, Domain 2"/>
    <property type="match status" value="1"/>
</dbReference>
<dbReference type="FunFam" id="3.40.1010.10:FF:000001">
    <property type="entry name" value="Siroheme synthase"/>
    <property type="match status" value="1"/>
</dbReference>
<dbReference type="HAMAP" id="MF_01646">
    <property type="entry name" value="Siroheme_synth"/>
    <property type="match status" value="1"/>
</dbReference>
<evidence type="ECO:0000256" key="11">
    <source>
        <dbReference type="ARBA" id="ARBA00023268"/>
    </source>
</evidence>
<keyword evidence="6 15" id="KW-0949">S-adenosyl-L-methionine</keyword>
<dbReference type="PROSITE" id="PS00840">
    <property type="entry name" value="SUMT_2"/>
    <property type="match status" value="1"/>
</dbReference>
<dbReference type="SUPFAM" id="SSF51735">
    <property type="entry name" value="NAD(P)-binding Rossmann-fold domains"/>
    <property type="match status" value="1"/>
</dbReference>
<name>A0A5M6I2L3_9HYPH</name>
<comment type="catalytic activity">
    <reaction evidence="15">
        <text>uroporphyrinogen III + 2 S-adenosyl-L-methionine = precorrin-2 + 2 S-adenosyl-L-homocysteine + H(+)</text>
        <dbReference type="Rhea" id="RHEA:32459"/>
        <dbReference type="ChEBI" id="CHEBI:15378"/>
        <dbReference type="ChEBI" id="CHEBI:57308"/>
        <dbReference type="ChEBI" id="CHEBI:57856"/>
        <dbReference type="ChEBI" id="CHEBI:58827"/>
        <dbReference type="ChEBI" id="CHEBI:59789"/>
        <dbReference type="EC" id="2.1.1.107"/>
    </reaction>
</comment>
<comment type="pathway">
    <text evidence="12 15">Porphyrin-containing compound metabolism; siroheme biosynthesis; precorrin-2 from uroporphyrinogen III: step 1/1.</text>
</comment>
<evidence type="ECO:0000256" key="4">
    <source>
        <dbReference type="ARBA" id="ARBA00022603"/>
    </source>
</evidence>
<dbReference type="InterPro" id="IPR003043">
    <property type="entry name" value="Uropor_MeTrfase_CS"/>
</dbReference>
<dbReference type="PIRSF" id="PIRSF036426">
    <property type="entry name" value="Sirohaem_synth"/>
    <property type="match status" value="1"/>
</dbReference>
<dbReference type="Pfam" id="PF10414">
    <property type="entry name" value="CysG_dimeriser"/>
    <property type="match status" value="1"/>
</dbReference>
<dbReference type="InterPro" id="IPR006367">
    <property type="entry name" value="Sirohaem_synthase_N"/>
</dbReference>
<evidence type="ECO:0000256" key="6">
    <source>
        <dbReference type="ARBA" id="ARBA00022691"/>
    </source>
</evidence>
<dbReference type="OrthoDB" id="9815856at2"/>
<keyword evidence="11 15" id="KW-0511">Multifunctional enzyme</keyword>
<evidence type="ECO:0000256" key="15">
    <source>
        <dbReference type="HAMAP-Rule" id="MF_01646"/>
    </source>
</evidence>
<dbReference type="InterPro" id="IPR006366">
    <property type="entry name" value="CobA/CysG_C"/>
</dbReference>
<dbReference type="GO" id="GO:0043115">
    <property type="term" value="F:precorrin-2 dehydrogenase activity"/>
    <property type="evidence" value="ECO:0007669"/>
    <property type="project" value="UniProtKB-UniRule"/>
</dbReference>
<protein>
    <recommendedName>
        <fullName evidence="15">Siroheme synthase</fullName>
    </recommendedName>
    <domain>
        <recommendedName>
            <fullName evidence="15">Uroporphyrinogen-III C-methyltransferase</fullName>
            <shortName evidence="15">Urogen III methylase</shortName>
            <ecNumber evidence="15">2.1.1.107</ecNumber>
        </recommendedName>
        <alternativeName>
            <fullName evidence="15">SUMT</fullName>
        </alternativeName>
        <alternativeName>
            <fullName evidence="15">Uroporphyrinogen III methylase</fullName>
            <shortName evidence="15">UROM</shortName>
        </alternativeName>
    </domain>
    <domain>
        <recommendedName>
            <fullName evidence="15">Precorrin-2 dehydrogenase</fullName>
            <ecNumber evidence="15">1.3.1.76</ecNumber>
        </recommendedName>
    </domain>
    <domain>
        <recommendedName>
            <fullName evidence="15">Sirohydrochlorin ferrochelatase</fullName>
            <ecNumber evidence="15">4.99.1.4</ecNumber>
        </recommendedName>
    </domain>
</protein>
<evidence type="ECO:0000256" key="8">
    <source>
        <dbReference type="ARBA" id="ARBA00023027"/>
    </source>
</evidence>
<evidence type="ECO:0000259" key="19">
    <source>
        <dbReference type="Pfam" id="PF10414"/>
    </source>
</evidence>
<evidence type="ECO:0000256" key="3">
    <source>
        <dbReference type="ARBA" id="ARBA00022573"/>
    </source>
</evidence>
<feature type="domain" description="Siroheme synthase central" evidence="20">
    <location>
        <begin position="119"/>
        <end position="145"/>
    </location>
</feature>
<proteinExistence type="inferred from homology"/>
<feature type="domain" description="Sirohaem synthase dimerisation" evidence="19">
    <location>
        <begin position="150"/>
        <end position="207"/>
    </location>
</feature>
<dbReference type="Gene3D" id="3.30.160.110">
    <property type="entry name" value="Siroheme synthase, domain 2"/>
    <property type="match status" value="1"/>
</dbReference>
<sequence>MRHLPICLDIEGKPIAVIGGGVVAARRTELLLRTGGRVTAFAPELAPDFRAILDHPNLRHEPRDPTPADLDGRALCFVATPSPARDEAFGALARRAGVPVNVADRPDLCDFIMPAIVDRDPLIVAISTSGASPILGRMLKARLESTIPAAYGRLAGLVGRFREHVRDRLSSPAARRRFWEDVLEGAVGDLALAGNDRAADATLRAALEQAAASHGASHGEAQGEGHALAPRGEVYLVGAGPGDPDLLTFRALRLMQKADVVVYDRLIDDGVLNLVRREAERIFVGKAPGRHTLPQAEICSLLVRLAREGKRVLRLKGGDPFLFGRGGEEIEVLAAHAIPFQVCPGITAASGCAAYSGIPLTHRDHAQACVFVTGHGRDGFVDLDWQALLQPRQTVAIYMGLAHLDDLMAEFMVRGADPDLPAAVVDNGTRADQAVVTGTLRTLAAVARETKLRGPAIIIVGTVVTLHGRLNRGAGVQPALDDAGDLLAAHRGAPAATCPV</sequence>
<comment type="function">
    <text evidence="15">Multifunctional enzyme that catalyzes the SAM-dependent methylations of uroporphyrinogen III at position C-2 and C-7 to form precorrin-2 via precorrin-1. Then it catalyzes the NAD-dependent ring dehydrogenation of precorrin-2 to yield sirohydrochlorin. Finally, it catalyzes the ferrochelation of sirohydrochlorin to yield siroheme.</text>
</comment>
<dbReference type="InterPro" id="IPR014777">
    <property type="entry name" value="4pyrrole_Mease_sub1"/>
</dbReference>
<dbReference type="PANTHER" id="PTHR45790:SF1">
    <property type="entry name" value="SIROHEME SYNTHASE"/>
    <property type="match status" value="1"/>
</dbReference>
<dbReference type="NCBIfam" id="NF007922">
    <property type="entry name" value="PRK10637.1"/>
    <property type="match status" value="1"/>
</dbReference>
<feature type="binding site" evidence="15">
    <location>
        <position position="322"/>
    </location>
    <ligand>
        <name>S-adenosyl-L-methionine</name>
        <dbReference type="ChEBI" id="CHEBI:59789"/>
    </ligand>
</feature>
<feature type="region of interest" description="Precorrin-2 dehydrogenase / sirohydrochlorin ferrochelatase" evidence="15">
    <location>
        <begin position="1"/>
        <end position="203"/>
    </location>
</feature>
<dbReference type="InterPro" id="IPR037115">
    <property type="entry name" value="Sirohaem_synt_dimer_dom_sf"/>
</dbReference>
<reference evidence="21 22" key="1">
    <citation type="submission" date="2019-09" db="EMBL/GenBank/DDBJ databases">
        <title>Draft Whole-Genome sequence of Blastochloris sulfoviridis DSM 729.</title>
        <authorList>
            <person name="Meyer T.E."/>
            <person name="Kyndt J.A."/>
        </authorList>
    </citation>
    <scope>NUCLEOTIDE SEQUENCE [LARGE SCALE GENOMIC DNA]</scope>
    <source>
        <strain evidence="21 22">DSM 729</strain>
    </source>
</reference>
<evidence type="ECO:0000256" key="14">
    <source>
        <dbReference type="ARBA" id="ARBA00060548"/>
    </source>
</evidence>
<dbReference type="GO" id="GO:0009236">
    <property type="term" value="P:cobalamin biosynthetic process"/>
    <property type="evidence" value="ECO:0007669"/>
    <property type="project" value="UniProtKB-UniRule"/>
</dbReference>
<keyword evidence="8 15" id="KW-0520">NAD</keyword>
<dbReference type="EC" id="1.3.1.76" evidence="15"/>
<gene>
    <name evidence="21" type="primary">cobA</name>
    <name evidence="15" type="synonym">cysG</name>
    <name evidence="21" type="ORF">F1193_05805</name>
</gene>
<dbReference type="EC" id="2.1.1.107" evidence="15"/>
<dbReference type="InterPro" id="IPR050161">
    <property type="entry name" value="Siro_Cobalamin_biosynth"/>
</dbReference>
<dbReference type="InterPro" id="IPR014776">
    <property type="entry name" value="4pyrrole_Mease_sub2"/>
</dbReference>
<comment type="similarity">
    <text evidence="15">In the N-terminal section; belongs to the precorrin-2 dehydrogenase / sirohydrochlorin ferrochelatase family.</text>
</comment>
<feature type="binding site" evidence="15">
    <location>
        <position position="241"/>
    </location>
    <ligand>
        <name>S-adenosyl-L-methionine</name>
        <dbReference type="ChEBI" id="CHEBI:59789"/>
    </ligand>
</feature>
<feature type="active site" description="Proton donor" evidence="15 16">
    <location>
        <position position="286"/>
    </location>
</feature>
<dbReference type="InterPro" id="IPR028281">
    <property type="entry name" value="Sirohaem_synthase_central"/>
</dbReference>
<keyword evidence="3 15" id="KW-0169">Cobalamin biosynthesis</keyword>
<evidence type="ECO:0000256" key="1">
    <source>
        <dbReference type="ARBA" id="ARBA00005010"/>
    </source>
</evidence>
<dbReference type="CDD" id="cd11642">
    <property type="entry name" value="SUMT"/>
    <property type="match status" value="1"/>
</dbReference>
<dbReference type="NCBIfam" id="TIGR01469">
    <property type="entry name" value="cobA_cysG_Cterm"/>
    <property type="match status" value="1"/>
</dbReference>
<feature type="binding site" evidence="15">
    <location>
        <begin position="22"/>
        <end position="23"/>
    </location>
    <ligand>
        <name>NAD(+)</name>
        <dbReference type="ChEBI" id="CHEBI:57540"/>
    </ligand>
</feature>
<dbReference type="InterPro" id="IPR035996">
    <property type="entry name" value="4pyrrol_Methylase_sf"/>
</dbReference>
<feature type="active site" description="Proton acceptor" evidence="15 16">
    <location>
        <position position="264"/>
    </location>
</feature>
<organism evidence="21 22">
    <name type="scientific">Blastochloris sulfoviridis</name>
    <dbReference type="NCBI Taxonomy" id="50712"/>
    <lineage>
        <taxon>Bacteria</taxon>
        <taxon>Pseudomonadati</taxon>
        <taxon>Pseudomonadota</taxon>
        <taxon>Alphaproteobacteria</taxon>
        <taxon>Hyphomicrobiales</taxon>
        <taxon>Blastochloridaceae</taxon>
        <taxon>Blastochloris</taxon>
    </lineage>
</organism>
<evidence type="ECO:0000256" key="12">
    <source>
        <dbReference type="ARBA" id="ARBA00025705"/>
    </source>
</evidence>
<comment type="pathway">
    <text evidence="14 15">Cofactor biosynthesis; adenosylcobalamin biosynthesis; precorrin-2 from uroporphyrinogen III: step 1/1.</text>
</comment>
<keyword evidence="4 15" id="KW-0489">Methyltransferase</keyword>
<dbReference type="GO" id="GO:0004851">
    <property type="term" value="F:uroporphyrin-III C-methyltransferase activity"/>
    <property type="evidence" value="ECO:0007669"/>
    <property type="project" value="UniProtKB-UniRule"/>
</dbReference>
<keyword evidence="22" id="KW-1185">Reference proteome</keyword>
<evidence type="ECO:0000256" key="2">
    <source>
        <dbReference type="ARBA" id="ARBA00005879"/>
    </source>
</evidence>
<dbReference type="NCBIfam" id="NF004790">
    <property type="entry name" value="PRK06136.1"/>
    <property type="match status" value="1"/>
</dbReference>
<dbReference type="GO" id="GO:0051266">
    <property type="term" value="F:sirohydrochlorin ferrochelatase activity"/>
    <property type="evidence" value="ECO:0007669"/>
    <property type="project" value="UniProtKB-EC"/>
</dbReference>
<dbReference type="InterPro" id="IPR036291">
    <property type="entry name" value="NAD(P)-bd_dom_sf"/>
</dbReference>
<evidence type="ECO:0000256" key="17">
    <source>
        <dbReference type="RuleBase" id="RU003960"/>
    </source>
</evidence>
<dbReference type="RefSeq" id="WP_150096735.1">
    <property type="nucleotide sequence ID" value="NZ_VWPL01000007.1"/>
</dbReference>
<dbReference type="GO" id="GO:0032259">
    <property type="term" value="P:methylation"/>
    <property type="evidence" value="ECO:0007669"/>
    <property type="project" value="UniProtKB-KW"/>
</dbReference>
<keyword evidence="9 15" id="KW-0456">Lyase</keyword>
<comment type="similarity">
    <text evidence="15">In the C-terminal section; belongs to the precorrin methyltransferase family.</text>
</comment>
<evidence type="ECO:0000256" key="16">
    <source>
        <dbReference type="PIRSR" id="PIRSR036426-1"/>
    </source>
</evidence>
<dbReference type="SUPFAM" id="SSF75615">
    <property type="entry name" value="Siroheme synthase middle domains-like"/>
    <property type="match status" value="1"/>
</dbReference>
<feature type="binding site" evidence="15">
    <location>
        <begin position="347"/>
        <end position="348"/>
    </location>
    <ligand>
        <name>S-adenosyl-L-methionine</name>
        <dbReference type="ChEBI" id="CHEBI:59789"/>
    </ligand>
</feature>
<dbReference type="GO" id="GO:0051287">
    <property type="term" value="F:NAD binding"/>
    <property type="evidence" value="ECO:0007669"/>
    <property type="project" value="InterPro"/>
</dbReference>
<comment type="similarity">
    <text evidence="2 17">Belongs to the precorrin methyltransferase family.</text>
</comment>
<feature type="binding site" evidence="15">
    <location>
        <position position="428"/>
    </location>
    <ligand>
        <name>S-adenosyl-L-methionine</name>
        <dbReference type="ChEBI" id="CHEBI:59789"/>
    </ligand>
</feature>
<comment type="pathway">
    <text evidence="15">Porphyrin-containing compound metabolism; siroheme biosynthesis; siroheme from sirohydrochlorin: step 1/1.</text>
</comment>
<dbReference type="GO" id="GO:0019354">
    <property type="term" value="P:siroheme biosynthetic process"/>
    <property type="evidence" value="ECO:0007669"/>
    <property type="project" value="UniProtKB-UniRule"/>
</dbReference>
<dbReference type="InterPro" id="IPR019478">
    <property type="entry name" value="Sirohaem_synthase_dimer_dom"/>
</dbReference>
<keyword evidence="10 15" id="KW-0627">Porphyrin biosynthesis</keyword>
<comment type="caution">
    <text evidence="21">The sequence shown here is derived from an EMBL/GenBank/DDBJ whole genome shotgun (WGS) entry which is preliminary data.</text>
</comment>
<comment type="pathway">
    <text evidence="1 15">Porphyrin-containing compound metabolism; siroheme biosynthesis; sirohydrochlorin from precorrin-2: step 1/1.</text>
</comment>
<evidence type="ECO:0000313" key="22">
    <source>
        <dbReference type="Proteomes" id="UP000323886"/>
    </source>
</evidence>
<dbReference type="Pfam" id="PF00590">
    <property type="entry name" value="TP_methylase"/>
    <property type="match status" value="1"/>
</dbReference>
<feature type="domain" description="Tetrapyrrole methylase" evidence="18">
    <location>
        <begin position="234"/>
        <end position="443"/>
    </location>
</feature>
<comment type="catalytic activity">
    <reaction evidence="15">
        <text>siroheme + 2 H(+) = sirohydrochlorin + Fe(2+)</text>
        <dbReference type="Rhea" id="RHEA:24360"/>
        <dbReference type="ChEBI" id="CHEBI:15378"/>
        <dbReference type="ChEBI" id="CHEBI:29033"/>
        <dbReference type="ChEBI" id="CHEBI:58351"/>
        <dbReference type="ChEBI" id="CHEBI:60052"/>
        <dbReference type="EC" id="4.99.1.4"/>
    </reaction>
</comment>
<dbReference type="FunFam" id="3.30.950.10:FF:000001">
    <property type="entry name" value="Siroheme synthase"/>
    <property type="match status" value="1"/>
</dbReference>
<dbReference type="AlphaFoldDB" id="A0A5M6I2L3"/>
<dbReference type="UniPathway" id="UPA00148">
    <property type="reaction ID" value="UER00211"/>
</dbReference>